<comment type="caution">
    <text evidence="2">The sequence shown here is derived from an EMBL/GenBank/DDBJ whole genome shotgun (WGS) entry which is preliminary data.</text>
</comment>
<sequence length="54" mass="6322">MEMKMRTSKTRKTSMAGLHERSNEGLHLTSPGEAKDDTIQPLWWSHLQRRCLKL</sequence>
<organism evidence="2 3">
    <name type="scientific">Ilex paraguariensis</name>
    <name type="common">yerba mate</name>
    <dbReference type="NCBI Taxonomy" id="185542"/>
    <lineage>
        <taxon>Eukaryota</taxon>
        <taxon>Viridiplantae</taxon>
        <taxon>Streptophyta</taxon>
        <taxon>Embryophyta</taxon>
        <taxon>Tracheophyta</taxon>
        <taxon>Spermatophyta</taxon>
        <taxon>Magnoliopsida</taxon>
        <taxon>eudicotyledons</taxon>
        <taxon>Gunneridae</taxon>
        <taxon>Pentapetalae</taxon>
        <taxon>asterids</taxon>
        <taxon>campanulids</taxon>
        <taxon>Aquifoliales</taxon>
        <taxon>Aquifoliaceae</taxon>
        <taxon>Ilex</taxon>
    </lineage>
</organism>
<gene>
    <name evidence="2" type="ORF">ILEXP_LOCUS16305</name>
</gene>
<feature type="compositionally biased region" description="Basic residues" evidence="1">
    <location>
        <begin position="1"/>
        <end position="12"/>
    </location>
</feature>
<feature type="region of interest" description="Disordered" evidence="1">
    <location>
        <begin position="1"/>
        <end position="33"/>
    </location>
</feature>
<dbReference type="EMBL" id="CAUOFW020001737">
    <property type="protein sequence ID" value="CAK9148371.1"/>
    <property type="molecule type" value="Genomic_DNA"/>
</dbReference>
<proteinExistence type="predicted"/>
<feature type="non-terminal residue" evidence="2">
    <location>
        <position position="54"/>
    </location>
</feature>
<keyword evidence="3" id="KW-1185">Reference proteome</keyword>
<protein>
    <submittedName>
        <fullName evidence="2">Uncharacterized protein</fullName>
    </submittedName>
</protein>
<dbReference type="Proteomes" id="UP001642360">
    <property type="component" value="Unassembled WGS sequence"/>
</dbReference>
<evidence type="ECO:0000313" key="3">
    <source>
        <dbReference type="Proteomes" id="UP001642360"/>
    </source>
</evidence>
<accession>A0ABC8RTQ7</accession>
<evidence type="ECO:0000256" key="1">
    <source>
        <dbReference type="SAM" id="MobiDB-lite"/>
    </source>
</evidence>
<evidence type="ECO:0000313" key="2">
    <source>
        <dbReference type="EMBL" id="CAK9148371.1"/>
    </source>
</evidence>
<reference evidence="2 3" key="1">
    <citation type="submission" date="2024-02" db="EMBL/GenBank/DDBJ databases">
        <authorList>
            <person name="Vignale AGUSTIN F."/>
            <person name="Sosa J E."/>
            <person name="Modenutti C."/>
        </authorList>
    </citation>
    <scope>NUCLEOTIDE SEQUENCE [LARGE SCALE GENOMIC DNA]</scope>
</reference>
<dbReference type="AlphaFoldDB" id="A0ABC8RTQ7"/>
<name>A0ABC8RTQ7_9AQUA</name>